<gene>
    <name evidence="4" type="ORF">MoryE10_06170</name>
</gene>
<dbReference type="KEGG" id="moz:MoryE10_06170"/>
<dbReference type="PANTHER" id="PTHR22604:SF105">
    <property type="entry name" value="TRANS-1,2-DIHYDROBENZENE-1,2-DIOL DEHYDROGENASE"/>
    <property type="match status" value="1"/>
</dbReference>
<sequence length="337" mass="37132">MTNPTKLRWGILGAARVNERLLPAIVEAPNAELVAIASRRPGAAAETLAKYASQQQGVQCYDDLDRLLDHADIQAVYLPMANKEHAEWALRAIGRGKHVLVEKPMALTVADIDAIEAAAKQRGVTVMEGFMYRFHPQHARVRELLDSGLIGEVRSVRASYSFMMRPARMYRLADSVEQGGGAMWDIGCYAIHSARQWFDTDPLAVTALAKYVESGADVTASGVLDFGSGRHAQFDISFERARRTEYEITGTKGGIKCHVVWQLPGDVPVISWWTEDGRQSEERLPAANHFNLEIEHFSDCVLNGKPTRLTFADAKANCRTIVAALQSAAEGRTVKIG</sequence>
<organism evidence="4 5">
    <name type="scientific">Methylogaea oryzae</name>
    <dbReference type="NCBI Taxonomy" id="1295382"/>
    <lineage>
        <taxon>Bacteria</taxon>
        <taxon>Pseudomonadati</taxon>
        <taxon>Pseudomonadota</taxon>
        <taxon>Gammaproteobacteria</taxon>
        <taxon>Methylococcales</taxon>
        <taxon>Methylococcaceae</taxon>
        <taxon>Methylogaea</taxon>
    </lineage>
</organism>
<dbReference type="Proteomes" id="UP000824988">
    <property type="component" value="Chromosome"/>
</dbReference>
<evidence type="ECO:0000259" key="3">
    <source>
        <dbReference type="Pfam" id="PF22725"/>
    </source>
</evidence>
<dbReference type="RefSeq" id="WP_221048171.1">
    <property type="nucleotide sequence ID" value="NZ_AP019782.1"/>
</dbReference>
<reference evidence="4" key="1">
    <citation type="submission" date="2019-06" db="EMBL/GenBank/DDBJ databases">
        <title>Complete genome sequence of Methylogaea oryzae strain JCM16910.</title>
        <authorList>
            <person name="Asakawa S."/>
        </authorList>
    </citation>
    <scope>NUCLEOTIDE SEQUENCE</scope>
    <source>
        <strain evidence="4">E10</strain>
    </source>
</reference>
<keyword evidence="1" id="KW-0560">Oxidoreductase</keyword>
<keyword evidence="5" id="KW-1185">Reference proteome</keyword>
<protein>
    <submittedName>
        <fullName evidence="4">Oxidoreductase</fullName>
    </submittedName>
</protein>
<evidence type="ECO:0000256" key="1">
    <source>
        <dbReference type="ARBA" id="ARBA00023002"/>
    </source>
</evidence>
<dbReference type="PANTHER" id="PTHR22604">
    <property type="entry name" value="OXIDOREDUCTASES"/>
    <property type="match status" value="1"/>
</dbReference>
<dbReference type="EMBL" id="AP019782">
    <property type="protein sequence ID" value="BBL70011.1"/>
    <property type="molecule type" value="Genomic_DNA"/>
</dbReference>
<evidence type="ECO:0000259" key="2">
    <source>
        <dbReference type="Pfam" id="PF01408"/>
    </source>
</evidence>
<feature type="domain" description="Gfo/Idh/MocA-like oxidoreductase N-terminal" evidence="2">
    <location>
        <begin position="7"/>
        <end position="130"/>
    </location>
</feature>
<feature type="domain" description="GFO/IDH/MocA-like oxidoreductase" evidence="3">
    <location>
        <begin position="139"/>
        <end position="255"/>
    </location>
</feature>
<dbReference type="AlphaFoldDB" id="A0A8D4VLX4"/>
<dbReference type="Pfam" id="PF01408">
    <property type="entry name" value="GFO_IDH_MocA"/>
    <property type="match status" value="1"/>
</dbReference>
<proteinExistence type="predicted"/>
<dbReference type="GO" id="GO:0016491">
    <property type="term" value="F:oxidoreductase activity"/>
    <property type="evidence" value="ECO:0007669"/>
    <property type="project" value="UniProtKB-KW"/>
</dbReference>
<dbReference type="InterPro" id="IPR055170">
    <property type="entry name" value="GFO_IDH_MocA-like_dom"/>
</dbReference>
<dbReference type="Pfam" id="PF22725">
    <property type="entry name" value="GFO_IDH_MocA_C3"/>
    <property type="match status" value="1"/>
</dbReference>
<dbReference type="InterPro" id="IPR000683">
    <property type="entry name" value="Gfo/Idh/MocA-like_OxRdtase_N"/>
</dbReference>
<evidence type="ECO:0000313" key="4">
    <source>
        <dbReference type="EMBL" id="BBL70011.1"/>
    </source>
</evidence>
<name>A0A8D4VLX4_9GAMM</name>
<dbReference type="InterPro" id="IPR050984">
    <property type="entry name" value="Gfo/Idh/MocA_domain"/>
</dbReference>
<accession>A0A8D4VLX4</accession>
<dbReference type="GO" id="GO:0000166">
    <property type="term" value="F:nucleotide binding"/>
    <property type="evidence" value="ECO:0007669"/>
    <property type="project" value="InterPro"/>
</dbReference>
<evidence type="ECO:0000313" key="5">
    <source>
        <dbReference type="Proteomes" id="UP000824988"/>
    </source>
</evidence>